<feature type="transmembrane region" description="Helical" evidence="1">
    <location>
        <begin position="204"/>
        <end position="222"/>
    </location>
</feature>
<name>A0A8J2LHZ9_9HEXA</name>
<evidence type="ECO:0000313" key="2">
    <source>
        <dbReference type="EMBL" id="CAG7822530.1"/>
    </source>
</evidence>
<feature type="transmembrane region" description="Helical" evidence="1">
    <location>
        <begin position="178"/>
        <end position="197"/>
    </location>
</feature>
<gene>
    <name evidence="2" type="ORF">AFUS01_LOCUS32797</name>
</gene>
<feature type="transmembrane region" description="Helical" evidence="1">
    <location>
        <begin position="628"/>
        <end position="647"/>
    </location>
</feature>
<keyword evidence="1" id="KW-0812">Transmembrane</keyword>
<comment type="caution">
    <text evidence="2">The sequence shown here is derived from an EMBL/GenBank/DDBJ whole genome shotgun (WGS) entry which is preliminary data.</text>
</comment>
<evidence type="ECO:0000256" key="1">
    <source>
        <dbReference type="SAM" id="Phobius"/>
    </source>
</evidence>
<evidence type="ECO:0000313" key="3">
    <source>
        <dbReference type="Proteomes" id="UP000708208"/>
    </source>
</evidence>
<feature type="transmembrane region" description="Helical" evidence="1">
    <location>
        <begin position="242"/>
        <end position="258"/>
    </location>
</feature>
<protein>
    <submittedName>
        <fullName evidence="2">Uncharacterized protein</fullName>
    </submittedName>
</protein>
<reference evidence="2" key="1">
    <citation type="submission" date="2021-06" db="EMBL/GenBank/DDBJ databases">
        <authorList>
            <person name="Hodson N. C."/>
            <person name="Mongue J. A."/>
            <person name="Jaron S. K."/>
        </authorList>
    </citation>
    <scope>NUCLEOTIDE SEQUENCE</scope>
</reference>
<dbReference type="Proteomes" id="UP000708208">
    <property type="component" value="Unassembled WGS sequence"/>
</dbReference>
<organism evidence="2 3">
    <name type="scientific">Allacma fusca</name>
    <dbReference type="NCBI Taxonomy" id="39272"/>
    <lineage>
        <taxon>Eukaryota</taxon>
        <taxon>Metazoa</taxon>
        <taxon>Ecdysozoa</taxon>
        <taxon>Arthropoda</taxon>
        <taxon>Hexapoda</taxon>
        <taxon>Collembola</taxon>
        <taxon>Symphypleona</taxon>
        <taxon>Sminthuridae</taxon>
        <taxon>Allacma</taxon>
    </lineage>
</organism>
<feature type="transmembrane region" description="Helical" evidence="1">
    <location>
        <begin position="500"/>
        <end position="520"/>
    </location>
</feature>
<dbReference type="EMBL" id="CAJVCH010526630">
    <property type="protein sequence ID" value="CAG7822530.1"/>
    <property type="molecule type" value="Genomic_DNA"/>
</dbReference>
<sequence>MYTNTNVTAKEVTTHPNELYYIHFKCDCESLYEFKCPYLTGLSIYESLDSCYKSVTRNGRILFAWSTPEIGNQGYAFCKSSPTTKWKSSVIMTKTGIFLRDDYNHSLKEEICSRASELYRNNQGFSRTEFIRTRINTSPAGYKFYMISYENEFLFITSDGTYEVKTTFSEYLRPLGNQVRWCLLLILIGTVLLLTGFTFKPQKFVLVLINSLFHIFGIIMEQGTDFHSLTTQKSALDKARKILFFFFIPSSMILGILYKSALKSDFTIPAPYQTTWKYLKQLVDSDFEIFVPMEDCIINVSLPHSSTTRRVKYCKPGQPDLYESHECEEHMLEQQYASYQRAVMIFDEDILNFDAGKLPEYYSTIMDLGSQTTYVCLEDFQEFVQTNLSQSKTALVVFRREFDYYFRLVKKRQGVGTKFGHNLGSNDSLLKKPKGFYISNTGDDSYNLVHRRMNALLFSGIYWFWEKWLEMRRDFEHLSKRVEPKKAIAIVDFELALKGWFTLLMICIGAFSSEILLVLYTLNTNLLYCANWIYNGGQSNIIGLTIVVLFMTQGFTTQDPKRDSTIPNVIAKSGNQVSPINNKFQYSQDSVIPKAAEDSEKQVNLRKIGAQHAQESVPLTNKRNQQNFSLVSILMDVHPVLIGLIIIGMTIVTLFTVACIFCVVSLMIIFGFGRNLSYKFD</sequence>
<keyword evidence="3" id="KW-1185">Reference proteome</keyword>
<dbReference type="AlphaFoldDB" id="A0A8J2LHZ9"/>
<accession>A0A8J2LHZ9</accession>
<keyword evidence="1" id="KW-0472">Membrane</keyword>
<proteinExistence type="predicted"/>
<feature type="transmembrane region" description="Helical" evidence="1">
    <location>
        <begin position="653"/>
        <end position="673"/>
    </location>
</feature>
<keyword evidence="1" id="KW-1133">Transmembrane helix</keyword>